<evidence type="ECO:0000259" key="1">
    <source>
        <dbReference type="Pfam" id="PF02371"/>
    </source>
</evidence>
<protein>
    <recommendedName>
        <fullName evidence="1">Transposase IS116/IS110/IS902 C-terminal domain-containing protein</fullName>
    </recommendedName>
</protein>
<dbReference type="AlphaFoldDB" id="A0A8J3MNF4"/>
<proteinExistence type="predicted"/>
<dbReference type="GO" id="GO:0006313">
    <property type="term" value="P:DNA transposition"/>
    <property type="evidence" value="ECO:0007669"/>
    <property type="project" value="InterPro"/>
</dbReference>
<sequence length="170" mass="18966">MDAQPMGALTVHMSLDALLYLKLLQQEIERLLDHDPKAKGVLSIPELGPMTVAVLRAELGDLDRFARMDQVVAYAGMDLQVRQSGKWKGQTKLSKRGSGHLRRILYLAALRSIRLPTSPFGVYYRRLVDRGMKKGMAVVALMRKLLIVAAHLIQTQEDYDASKVARPAVS</sequence>
<comment type="caution">
    <text evidence="2">The sequence shown here is derived from an EMBL/GenBank/DDBJ whole genome shotgun (WGS) entry which is preliminary data.</text>
</comment>
<dbReference type="GO" id="GO:0004803">
    <property type="term" value="F:transposase activity"/>
    <property type="evidence" value="ECO:0007669"/>
    <property type="project" value="InterPro"/>
</dbReference>
<feature type="domain" description="Transposase IS116/IS110/IS902 C-terminal" evidence="1">
    <location>
        <begin position="41"/>
        <end position="123"/>
    </location>
</feature>
<keyword evidence="3" id="KW-1185">Reference proteome</keyword>
<dbReference type="PANTHER" id="PTHR33055">
    <property type="entry name" value="TRANSPOSASE FOR INSERTION SEQUENCE ELEMENT IS1111A"/>
    <property type="match status" value="1"/>
</dbReference>
<dbReference type="Pfam" id="PF02371">
    <property type="entry name" value="Transposase_20"/>
    <property type="match status" value="1"/>
</dbReference>
<name>A0A8J3MNF4_9CHLR</name>
<dbReference type="EMBL" id="BNJF01000001">
    <property type="protein sequence ID" value="GHO41860.1"/>
    <property type="molecule type" value="Genomic_DNA"/>
</dbReference>
<dbReference type="RefSeq" id="WP_220191485.1">
    <property type="nucleotide sequence ID" value="NZ_BNJF01000001.1"/>
</dbReference>
<dbReference type="GO" id="GO:0003677">
    <property type="term" value="F:DNA binding"/>
    <property type="evidence" value="ECO:0007669"/>
    <property type="project" value="InterPro"/>
</dbReference>
<dbReference type="InterPro" id="IPR003346">
    <property type="entry name" value="Transposase_20"/>
</dbReference>
<evidence type="ECO:0000313" key="3">
    <source>
        <dbReference type="Proteomes" id="UP000612362"/>
    </source>
</evidence>
<dbReference type="PANTHER" id="PTHR33055:SF13">
    <property type="entry name" value="TRANSPOSASE"/>
    <property type="match status" value="1"/>
</dbReference>
<dbReference type="InterPro" id="IPR047650">
    <property type="entry name" value="Transpos_IS110"/>
</dbReference>
<organism evidence="2 3">
    <name type="scientific">Ktedonospora formicarum</name>
    <dbReference type="NCBI Taxonomy" id="2778364"/>
    <lineage>
        <taxon>Bacteria</taxon>
        <taxon>Bacillati</taxon>
        <taxon>Chloroflexota</taxon>
        <taxon>Ktedonobacteria</taxon>
        <taxon>Ktedonobacterales</taxon>
        <taxon>Ktedonobacteraceae</taxon>
        <taxon>Ktedonospora</taxon>
    </lineage>
</organism>
<reference evidence="2" key="1">
    <citation type="submission" date="2020-10" db="EMBL/GenBank/DDBJ databases">
        <title>Taxonomic study of unclassified bacteria belonging to the class Ktedonobacteria.</title>
        <authorList>
            <person name="Yabe S."/>
            <person name="Wang C.M."/>
            <person name="Zheng Y."/>
            <person name="Sakai Y."/>
            <person name="Cavaletti L."/>
            <person name="Monciardini P."/>
            <person name="Donadio S."/>
        </authorList>
    </citation>
    <scope>NUCLEOTIDE SEQUENCE</scope>
    <source>
        <strain evidence="2">SOSP1-1</strain>
    </source>
</reference>
<gene>
    <name evidence="2" type="ORF">KSX_00230</name>
</gene>
<accession>A0A8J3MNF4</accession>
<dbReference type="Proteomes" id="UP000612362">
    <property type="component" value="Unassembled WGS sequence"/>
</dbReference>
<evidence type="ECO:0000313" key="2">
    <source>
        <dbReference type="EMBL" id="GHO41860.1"/>
    </source>
</evidence>